<dbReference type="RefSeq" id="WP_316972859.1">
    <property type="nucleotide sequence ID" value="NZ_JAWIIJ010000002.1"/>
</dbReference>
<dbReference type="SUPFAM" id="SSF46689">
    <property type="entry name" value="Homeodomain-like"/>
    <property type="match status" value="1"/>
</dbReference>
<keyword evidence="7" id="KW-1185">Reference proteome</keyword>
<dbReference type="InterPro" id="IPR023772">
    <property type="entry name" value="DNA-bd_HTH_TetR-type_CS"/>
</dbReference>
<feature type="DNA-binding region" description="H-T-H motif" evidence="4">
    <location>
        <begin position="31"/>
        <end position="50"/>
    </location>
</feature>
<evidence type="ECO:0000313" key="7">
    <source>
        <dbReference type="Proteomes" id="UP001269819"/>
    </source>
</evidence>
<dbReference type="PRINTS" id="PR00455">
    <property type="entry name" value="HTHTETR"/>
</dbReference>
<organism evidence="6 7">
    <name type="scientific">Marinobacter xestospongiae</name>
    <dbReference type="NCBI Taxonomy" id="994319"/>
    <lineage>
        <taxon>Bacteria</taxon>
        <taxon>Pseudomonadati</taxon>
        <taxon>Pseudomonadota</taxon>
        <taxon>Gammaproteobacteria</taxon>
        <taxon>Pseudomonadales</taxon>
        <taxon>Marinobacteraceae</taxon>
        <taxon>Marinobacter</taxon>
    </lineage>
</organism>
<evidence type="ECO:0000256" key="4">
    <source>
        <dbReference type="PROSITE-ProRule" id="PRU00335"/>
    </source>
</evidence>
<dbReference type="Pfam" id="PF00440">
    <property type="entry name" value="TetR_N"/>
    <property type="match status" value="1"/>
</dbReference>
<reference evidence="6 7" key="1">
    <citation type="submission" date="2023-10" db="EMBL/GenBank/DDBJ databases">
        <title>Characteristics and mechanism of a salt-tolerant marine origin heterotrophic nitrifying- aerobic denitrifying bacteria Marinobacter xestospongiae HN1.</title>
        <authorList>
            <person name="Qi R."/>
        </authorList>
    </citation>
    <scope>NUCLEOTIDE SEQUENCE [LARGE SCALE GENOMIC DNA]</scope>
    <source>
        <strain evidence="6 7">HN1</strain>
    </source>
</reference>
<dbReference type="InterPro" id="IPR001647">
    <property type="entry name" value="HTH_TetR"/>
</dbReference>
<evidence type="ECO:0000259" key="5">
    <source>
        <dbReference type="PROSITE" id="PS50977"/>
    </source>
</evidence>
<dbReference type="InterPro" id="IPR050109">
    <property type="entry name" value="HTH-type_TetR-like_transc_reg"/>
</dbReference>
<feature type="domain" description="HTH tetR-type" evidence="5">
    <location>
        <begin position="8"/>
        <end position="68"/>
    </location>
</feature>
<dbReference type="PROSITE" id="PS50977">
    <property type="entry name" value="HTH_TETR_2"/>
    <property type="match status" value="1"/>
</dbReference>
<sequence length="186" mass="21241">MPEPGKRQRTRQQILNAAWQLFREQGYQDTSTRQIARAAGVADGTVFSHFATKLELLQEGMRIQIDQVLADAEQQDRSHSAAGRLLHFADYLYRFYLTHREFSRELLKEIVWQQDYFSPQLQAFRQRLEAADDHPAPARAEVMLDLYFMTLIQGLNHPRLEAGDLLATLAGKMEILGNGVPGQTGQ</sequence>
<dbReference type="Gene3D" id="1.10.357.10">
    <property type="entry name" value="Tetracycline Repressor, domain 2"/>
    <property type="match status" value="1"/>
</dbReference>
<dbReference type="EMBL" id="JAWIIJ010000002">
    <property type="protein sequence ID" value="MDV2078011.1"/>
    <property type="molecule type" value="Genomic_DNA"/>
</dbReference>
<evidence type="ECO:0000256" key="1">
    <source>
        <dbReference type="ARBA" id="ARBA00023015"/>
    </source>
</evidence>
<keyword evidence="3" id="KW-0804">Transcription</keyword>
<protein>
    <submittedName>
        <fullName evidence="6">TetR/AcrR family transcriptional regulator</fullName>
    </submittedName>
</protein>
<gene>
    <name evidence="6" type="ORF">RYS15_04920</name>
</gene>
<keyword evidence="1" id="KW-0805">Transcription regulation</keyword>
<proteinExistence type="predicted"/>
<accession>A0ABU3VUQ5</accession>
<evidence type="ECO:0000313" key="6">
    <source>
        <dbReference type="EMBL" id="MDV2078011.1"/>
    </source>
</evidence>
<dbReference type="Proteomes" id="UP001269819">
    <property type="component" value="Unassembled WGS sequence"/>
</dbReference>
<dbReference type="InterPro" id="IPR009057">
    <property type="entry name" value="Homeodomain-like_sf"/>
</dbReference>
<keyword evidence="2 4" id="KW-0238">DNA-binding</keyword>
<dbReference type="PROSITE" id="PS01081">
    <property type="entry name" value="HTH_TETR_1"/>
    <property type="match status" value="1"/>
</dbReference>
<evidence type="ECO:0000256" key="3">
    <source>
        <dbReference type="ARBA" id="ARBA00023163"/>
    </source>
</evidence>
<comment type="caution">
    <text evidence="6">The sequence shown here is derived from an EMBL/GenBank/DDBJ whole genome shotgun (WGS) entry which is preliminary data.</text>
</comment>
<dbReference type="PANTHER" id="PTHR30055:SF234">
    <property type="entry name" value="HTH-TYPE TRANSCRIPTIONAL REGULATOR BETI"/>
    <property type="match status" value="1"/>
</dbReference>
<name>A0ABU3VUQ5_9GAMM</name>
<dbReference type="PANTHER" id="PTHR30055">
    <property type="entry name" value="HTH-TYPE TRANSCRIPTIONAL REGULATOR RUTR"/>
    <property type="match status" value="1"/>
</dbReference>
<evidence type="ECO:0000256" key="2">
    <source>
        <dbReference type="ARBA" id="ARBA00023125"/>
    </source>
</evidence>